<keyword evidence="5" id="KW-1185">Reference proteome</keyword>
<feature type="domain" description="IPTL-CTERM protein sorting" evidence="3">
    <location>
        <begin position="201"/>
        <end position="228"/>
    </location>
</feature>
<dbReference type="STRING" id="32040.SAMN04489710_11754"/>
<feature type="transmembrane region" description="Helical" evidence="1">
    <location>
        <begin position="209"/>
        <end position="226"/>
    </location>
</feature>
<evidence type="ECO:0000256" key="2">
    <source>
        <dbReference type="SAM" id="SignalP"/>
    </source>
</evidence>
<evidence type="ECO:0000256" key="1">
    <source>
        <dbReference type="SAM" id="Phobius"/>
    </source>
</evidence>
<dbReference type="OrthoDB" id="8809080at2"/>
<dbReference type="AlphaFoldDB" id="A0A1I1YEW4"/>
<keyword evidence="1" id="KW-0472">Membrane</keyword>
<keyword evidence="1" id="KW-0812">Transmembrane</keyword>
<evidence type="ECO:0000313" key="4">
    <source>
        <dbReference type="EMBL" id="SFE18127.1"/>
    </source>
</evidence>
<evidence type="ECO:0000259" key="3">
    <source>
        <dbReference type="Pfam" id="PF18203"/>
    </source>
</evidence>
<protein>
    <submittedName>
        <fullName evidence="4">IPTL-CTERM protein sorting domain-containing protein</fullName>
    </submittedName>
</protein>
<evidence type="ECO:0000313" key="5">
    <source>
        <dbReference type="Proteomes" id="UP000199517"/>
    </source>
</evidence>
<name>A0A1I1YEW4_9BURK</name>
<reference evidence="5" key="1">
    <citation type="submission" date="2016-10" db="EMBL/GenBank/DDBJ databases">
        <authorList>
            <person name="Varghese N."/>
            <person name="Submissions S."/>
        </authorList>
    </citation>
    <scope>NUCLEOTIDE SEQUENCE [LARGE SCALE GENOMIC DNA]</scope>
    <source>
        <strain evidence="5">DSM 7481</strain>
    </source>
</reference>
<feature type="chain" id="PRO_5011486922" evidence="2">
    <location>
        <begin position="21"/>
        <end position="230"/>
    </location>
</feature>
<dbReference type="InterPro" id="IPR026442">
    <property type="entry name" value="IPTL_CTERM"/>
</dbReference>
<dbReference type="Pfam" id="PF18203">
    <property type="entry name" value="IPTL-CTERM"/>
    <property type="match status" value="1"/>
</dbReference>
<gene>
    <name evidence="4" type="ORF">SAMN04489710_11754</name>
</gene>
<proteinExistence type="predicted"/>
<dbReference type="Proteomes" id="UP000199517">
    <property type="component" value="Unassembled WGS sequence"/>
</dbReference>
<dbReference type="NCBIfam" id="TIGR04174">
    <property type="entry name" value="IPTL_CTERM"/>
    <property type="match status" value="1"/>
</dbReference>
<feature type="signal peptide" evidence="2">
    <location>
        <begin position="1"/>
        <end position="20"/>
    </location>
</feature>
<sequence>MVKKILLGLVAAVAAGTSFGATVNVNSTGNYATIQNYTNCTSVPASLCANFLTSHNVSGTFTTTGALPANASNVEIGSTVTSYSFSSGLDTVASTDTNARLNSLRISTDASGNITSVNLLQAVLWMTGAAPHTTADRFIAIVVSGANGTATHNSGCQTTGTGNSGVTDTCLVSTVSDTSRSTANSSPVSYAMAQAPVATTAAIPTLSEWGLILIASLLGMFSIARLRRQR</sequence>
<accession>A0A1I1YEW4</accession>
<dbReference type="EMBL" id="FOMQ01000017">
    <property type="protein sequence ID" value="SFE18127.1"/>
    <property type="molecule type" value="Genomic_DNA"/>
</dbReference>
<keyword evidence="2" id="KW-0732">Signal</keyword>
<organism evidence="4 5">
    <name type="scientific">Paracidovorax konjaci</name>
    <dbReference type="NCBI Taxonomy" id="32040"/>
    <lineage>
        <taxon>Bacteria</taxon>
        <taxon>Pseudomonadati</taxon>
        <taxon>Pseudomonadota</taxon>
        <taxon>Betaproteobacteria</taxon>
        <taxon>Burkholderiales</taxon>
        <taxon>Comamonadaceae</taxon>
        <taxon>Paracidovorax</taxon>
    </lineage>
</organism>
<keyword evidence="1" id="KW-1133">Transmembrane helix</keyword>